<feature type="transmembrane region" description="Helical" evidence="2">
    <location>
        <begin position="247"/>
        <end position="266"/>
    </location>
</feature>
<dbReference type="InterPro" id="IPR027417">
    <property type="entry name" value="P-loop_NTPase"/>
</dbReference>
<evidence type="ECO:0008006" key="5">
    <source>
        <dbReference type="Google" id="ProtNLM"/>
    </source>
</evidence>
<dbReference type="Gene3D" id="3.40.50.300">
    <property type="entry name" value="P-loop containing nucleotide triphosphate hydrolases"/>
    <property type="match status" value="1"/>
</dbReference>
<evidence type="ECO:0000256" key="2">
    <source>
        <dbReference type="SAM" id="Phobius"/>
    </source>
</evidence>
<feature type="region of interest" description="Disordered" evidence="1">
    <location>
        <begin position="1"/>
        <end position="49"/>
    </location>
</feature>
<accession>A0A7W8EZR8</accession>
<dbReference type="RefSeq" id="WP_102921568.1">
    <property type="nucleotide sequence ID" value="NZ_JACHJF010000001.1"/>
</dbReference>
<comment type="caution">
    <text evidence="3">The sequence shown here is derived from an EMBL/GenBank/DDBJ whole genome shotgun (WGS) entry which is preliminary data.</text>
</comment>
<feature type="compositionally biased region" description="Pro residues" evidence="1">
    <location>
        <begin position="28"/>
        <end position="43"/>
    </location>
</feature>
<evidence type="ECO:0000256" key="1">
    <source>
        <dbReference type="SAM" id="MobiDB-lite"/>
    </source>
</evidence>
<dbReference type="SUPFAM" id="SSF52540">
    <property type="entry name" value="P-loop containing nucleoside triphosphate hydrolases"/>
    <property type="match status" value="1"/>
</dbReference>
<gene>
    <name evidence="3" type="ORF">FHS36_000055</name>
</gene>
<keyword evidence="2" id="KW-0812">Transmembrane</keyword>
<feature type="region of interest" description="Disordered" evidence="1">
    <location>
        <begin position="279"/>
        <end position="309"/>
    </location>
</feature>
<feature type="transmembrane region" description="Helical" evidence="2">
    <location>
        <begin position="89"/>
        <end position="111"/>
    </location>
</feature>
<organism evidence="3 4">
    <name type="scientific">Streptomyces eurocidicus</name>
    <name type="common">Streptoverticillium eurocidicus</name>
    <dbReference type="NCBI Taxonomy" id="66423"/>
    <lineage>
        <taxon>Bacteria</taxon>
        <taxon>Bacillati</taxon>
        <taxon>Actinomycetota</taxon>
        <taxon>Actinomycetes</taxon>
        <taxon>Kitasatosporales</taxon>
        <taxon>Streptomycetaceae</taxon>
        <taxon>Streptomyces</taxon>
    </lineage>
</organism>
<feature type="transmembrane region" description="Helical" evidence="2">
    <location>
        <begin position="135"/>
        <end position="157"/>
    </location>
</feature>
<keyword evidence="2" id="KW-0472">Membrane</keyword>
<sequence length="828" mass="89084">MDTEGTYDAPGTWGAGGAGEPPRDRVVPPRPAEPPRFAAPPAAPAHDGRESPFLAWLRTPRPAARPGVWAFGHRPPAPADHGRVPARQLLVGAVIAFLCGWLLWSLLWHGYLGPYWRWPLRAMFLDVWPEGTQEWLAASYIYYALCVGALAVGFGRIGRWPELWRRYGAPGWNRLWRPAPAFLHPPEPGRLPAPVLVRRGALAAVGAVVVWTLCWNGAFGGVWLWPLFHLTPQSWQGRIPESFYATYTYYVLFAGFLLAVAGRIGCWGELRRRYGPAARAAGKPASGPAGAPGKPGTAVPEAQGDPADWPQLRAAGAHEAAERLAAEARTGAMNDVDHSRIERAWQSVHTRPGRLAAFTETVLRHGAAACAHPSGSRDLPVRVARHDLVTRQVRIGTAADDDRNPHEHRGAGCALDPGLLGTSLLAVGPPGSGKTDRLVRPVLESLCLQALAGRTAVVAVGAAGEGLAPDEAFDIVVKIGRPDSRYDLDLYGGTEDPDEAAAVLAEGLIGDVAAGLPGEGSRRAAMALAQILGPYHAVHGRFPSVPELRELLDGSARAVDALRAGLAAGGHDTLARELDARERQAHRPGDAGPLLADRLALLDRPAFARFFDTTRPGRTFSLRTLEHPLRVRIDLPERGHAEASRMLARLVLAQFTESTVARADRSLFACLVLDDATHAVTPEAVRGLGRLRSANAGALLTLRTLDDVPESLRSALLGAVGCRMAFSGVTTWDGARFAEVWGKEWVEARDITDRQVIAHEPLTRATHLLRRAVTGRAVTAQSVTVRKVERERWSASELAHTVPPGYAVLSVTSVRGASAPPVLVDLLR</sequence>
<evidence type="ECO:0000313" key="3">
    <source>
        <dbReference type="EMBL" id="MBB5116657.1"/>
    </source>
</evidence>
<evidence type="ECO:0000313" key="4">
    <source>
        <dbReference type="Proteomes" id="UP000528608"/>
    </source>
</evidence>
<feature type="compositionally biased region" description="Low complexity" evidence="1">
    <location>
        <begin position="279"/>
        <end position="300"/>
    </location>
</feature>
<dbReference type="OrthoDB" id="3799538at2"/>
<keyword evidence="2" id="KW-1133">Transmembrane helix</keyword>
<name>A0A7W8EZR8_STREU</name>
<protein>
    <recommendedName>
        <fullName evidence="5">ATP-binding protein</fullName>
    </recommendedName>
</protein>
<dbReference type="AlphaFoldDB" id="A0A7W8EZR8"/>
<reference evidence="3 4" key="1">
    <citation type="submission" date="2020-08" db="EMBL/GenBank/DDBJ databases">
        <title>Genomic Encyclopedia of Type Strains, Phase III (KMG-III): the genomes of soil and plant-associated and newly described type strains.</title>
        <authorList>
            <person name="Whitman W."/>
        </authorList>
    </citation>
    <scope>NUCLEOTIDE SEQUENCE [LARGE SCALE GENOMIC DNA]</scope>
    <source>
        <strain evidence="3 4">CECT 3259</strain>
    </source>
</reference>
<dbReference type="Proteomes" id="UP000528608">
    <property type="component" value="Unassembled WGS sequence"/>
</dbReference>
<dbReference type="EMBL" id="JACHJF010000001">
    <property type="protein sequence ID" value="MBB5116657.1"/>
    <property type="molecule type" value="Genomic_DNA"/>
</dbReference>
<proteinExistence type="predicted"/>
<feature type="transmembrane region" description="Helical" evidence="2">
    <location>
        <begin position="200"/>
        <end position="227"/>
    </location>
</feature>